<dbReference type="Pfam" id="PF07690">
    <property type="entry name" value="MFS_1"/>
    <property type="match status" value="1"/>
</dbReference>
<feature type="transmembrane region" description="Helical" evidence="7">
    <location>
        <begin position="123"/>
        <end position="144"/>
    </location>
</feature>
<dbReference type="PROSITE" id="PS50850">
    <property type="entry name" value="MFS"/>
    <property type="match status" value="1"/>
</dbReference>
<keyword evidence="10" id="KW-1185">Reference proteome</keyword>
<dbReference type="PROSITE" id="PS00217">
    <property type="entry name" value="SUGAR_TRANSPORT_2"/>
    <property type="match status" value="1"/>
</dbReference>
<dbReference type="InterPro" id="IPR011701">
    <property type="entry name" value="MFS"/>
</dbReference>
<dbReference type="RefSeq" id="WP_200193874.1">
    <property type="nucleotide sequence ID" value="NZ_JAENHM010000044.1"/>
</dbReference>
<dbReference type="InterPro" id="IPR020846">
    <property type="entry name" value="MFS_dom"/>
</dbReference>
<comment type="subcellular location">
    <subcellularLocation>
        <location evidence="1">Cell membrane</location>
        <topology evidence="1">Multi-pass membrane protein</topology>
    </subcellularLocation>
</comment>
<feature type="transmembrane region" description="Helical" evidence="7">
    <location>
        <begin position="322"/>
        <end position="341"/>
    </location>
</feature>
<feature type="transmembrane region" description="Helical" evidence="7">
    <location>
        <begin position="99"/>
        <end position="117"/>
    </location>
</feature>
<evidence type="ECO:0000259" key="8">
    <source>
        <dbReference type="PROSITE" id="PS50850"/>
    </source>
</evidence>
<dbReference type="Gene3D" id="1.20.1250.20">
    <property type="entry name" value="MFS general substrate transporter like domains"/>
    <property type="match status" value="2"/>
</dbReference>
<feature type="transmembrane region" description="Helical" evidence="7">
    <location>
        <begin position="66"/>
        <end position="87"/>
    </location>
</feature>
<dbReference type="CDD" id="cd17369">
    <property type="entry name" value="MFS_ShiA_like"/>
    <property type="match status" value="1"/>
</dbReference>
<evidence type="ECO:0000256" key="7">
    <source>
        <dbReference type="SAM" id="Phobius"/>
    </source>
</evidence>
<feature type="domain" description="Major facilitator superfamily (MFS) profile" evidence="8">
    <location>
        <begin position="26"/>
        <end position="441"/>
    </location>
</feature>
<keyword evidence="6 7" id="KW-0472">Membrane</keyword>
<organism evidence="9 10">
    <name type="scientific">Azospirillum endophyticum</name>
    <dbReference type="NCBI Taxonomy" id="2800326"/>
    <lineage>
        <taxon>Bacteria</taxon>
        <taxon>Pseudomonadati</taxon>
        <taxon>Pseudomonadota</taxon>
        <taxon>Alphaproteobacteria</taxon>
        <taxon>Rhodospirillales</taxon>
        <taxon>Azospirillaceae</taxon>
        <taxon>Azospirillum</taxon>
    </lineage>
</organism>
<feature type="transmembrane region" description="Helical" evidence="7">
    <location>
        <begin position="418"/>
        <end position="436"/>
    </location>
</feature>
<feature type="transmembrane region" description="Helical" evidence="7">
    <location>
        <begin position="292"/>
        <end position="310"/>
    </location>
</feature>
<evidence type="ECO:0000313" key="9">
    <source>
        <dbReference type="EMBL" id="MBK1838414.1"/>
    </source>
</evidence>
<name>A0ABS1F4V4_9PROT</name>
<evidence type="ECO:0000313" key="10">
    <source>
        <dbReference type="Proteomes" id="UP000652760"/>
    </source>
</evidence>
<reference evidence="10" key="1">
    <citation type="submission" date="2021-01" db="EMBL/GenBank/DDBJ databases">
        <title>Genome public.</title>
        <authorList>
            <person name="Liu C."/>
            <person name="Sun Q."/>
        </authorList>
    </citation>
    <scope>NUCLEOTIDE SEQUENCE [LARGE SCALE GENOMIC DNA]</scope>
    <source>
        <strain evidence="10">YIM B02556</strain>
    </source>
</reference>
<dbReference type="InterPro" id="IPR005829">
    <property type="entry name" value="Sugar_transporter_CS"/>
</dbReference>
<sequence>MSTAQDTTAEAGSRAAAPRRANVRRAVTAAVVGTVIEWFDYALYGAASGLVINRLFFPQFSELGGLLAAFATFAVGFFSRPLGGVVIAHFGDRFGRKPALVFTIASMGLATVAMGLLPTYGDIGILAPILLVVFRLLQGFGAGAEYAGAVTLVSEYAAPEHRSMLTAILQSATVVGIMLATLCFLAVSYMPEPMLMGWGWRMPFLISGVLFFVALYIRRNLDETPEYVEAMERAARERQEHKVPVGELLRHSPKELLFGFLSVTGHNANAYILSAFSLSYMTNTLGMPRVEALSAVVIAALTGVVATPVIGAIADRIGNAKVYIFGAAFTFLFAIPFFALLDTGNVVLATLAMSLGYGLGFGGLAGAQGAFLANLFPTRYRFSGIAMTREINSLLIAGPTPFIASALVAAAGGSPRYVSAYLMACCALTIVAVAVIRTRSVAR</sequence>
<dbReference type="Proteomes" id="UP000652760">
    <property type="component" value="Unassembled WGS sequence"/>
</dbReference>
<gene>
    <name evidence="9" type="ORF">JHL17_13420</name>
</gene>
<keyword evidence="5 7" id="KW-1133">Transmembrane helix</keyword>
<evidence type="ECO:0000256" key="1">
    <source>
        <dbReference type="ARBA" id="ARBA00004651"/>
    </source>
</evidence>
<feature type="transmembrane region" description="Helical" evidence="7">
    <location>
        <begin position="165"/>
        <end position="187"/>
    </location>
</feature>
<proteinExistence type="predicted"/>
<keyword evidence="2" id="KW-0813">Transport</keyword>
<evidence type="ECO:0000256" key="5">
    <source>
        <dbReference type="ARBA" id="ARBA00022989"/>
    </source>
</evidence>
<feature type="transmembrane region" description="Helical" evidence="7">
    <location>
        <begin position="394"/>
        <end position="412"/>
    </location>
</feature>
<accession>A0ABS1F4V4</accession>
<evidence type="ECO:0000256" key="3">
    <source>
        <dbReference type="ARBA" id="ARBA00022475"/>
    </source>
</evidence>
<protein>
    <submittedName>
        <fullName evidence="9">MHS family MFS transporter</fullName>
    </submittedName>
</protein>
<feature type="transmembrane region" description="Helical" evidence="7">
    <location>
        <begin position="199"/>
        <end position="217"/>
    </location>
</feature>
<feature type="transmembrane region" description="Helical" evidence="7">
    <location>
        <begin position="26"/>
        <end position="46"/>
    </location>
</feature>
<dbReference type="InterPro" id="IPR036259">
    <property type="entry name" value="MFS_trans_sf"/>
</dbReference>
<keyword evidence="4 7" id="KW-0812">Transmembrane</keyword>
<evidence type="ECO:0000256" key="2">
    <source>
        <dbReference type="ARBA" id="ARBA00022448"/>
    </source>
</evidence>
<feature type="transmembrane region" description="Helical" evidence="7">
    <location>
        <begin position="347"/>
        <end position="373"/>
    </location>
</feature>
<evidence type="ECO:0000256" key="4">
    <source>
        <dbReference type="ARBA" id="ARBA00022692"/>
    </source>
</evidence>
<dbReference type="SUPFAM" id="SSF103473">
    <property type="entry name" value="MFS general substrate transporter"/>
    <property type="match status" value="1"/>
</dbReference>
<keyword evidence="3" id="KW-1003">Cell membrane</keyword>
<evidence type="ECO:0000256" key="6">
    <source>
        <dbReference type="ARBA" id="ARBA00023136"/>
    </source>
</evidence>
<dbReference type="PANTHER" id="PTHR43045:SF1">
    <property type="entry name" value="SHIKIMATE TRANSPORTER"/>
    <property type="match status" value="1"/>
</dbReference>
<dbReference type="EMBL" id="JAENHM010000044">
    <property type="protein sequence ID" value="MBK1838414.1"/>
    <property type="molecule type" value="Genomic_DNA"/>
</dbReference>
<dbReference type="PANTHER" id="PTHR43045">
    <property type="entry name" value="SHIKIMATE TRANSPORTER"/>
    <property type="match status" value="1"/>
</dbReference>
<feature type="transmembrane region" description="Helical" evidence="7">
    <location>
        <begin position="256"/>
        <end position="280"/>
    </location>
</feature>
<comment type="caution">
    <text evidence="9">The sequence shown here is derived from an EMBL/GenBank/DDBJ whole genome shotgun (WGS) entry which is preliminary data.</text>
</comment>